<dbReference type="Proteomes" id="UP000265768">
    <property type="component" value="Unassembled WGS sequence"/>
</dbReference>
<proteinExistence type="predicted"/>
<comment type="caution">
    <text evidence="1">The sequence shown here is derived from an EMBL/GenBank/DDBJ whole genome shotgun (WGS) entry which is preliminary data.</text>
</comment>
<sequence length="149" mass="15685">MIVPLALADPLGNFTVNHHNGLRLSPGRVANLAVVDAAELPTLQEQAEVAARGPRAHAVRRCAELAAAQTVRVDGRALRWRVGAASFAYAPGQGGLRTSRLTCVLSAPAALARPGSVVFADAYLADRPGWQEITRWATGYGSRAPPCPP</sequence>
<organism evidence="1 2">
    <name type="scientific">Bailinhaonella thermotolerans</name>
    <dbReference type="NCBI Taxonomy" id="1070861"/>
    <lineage>
        <taxon>Bacteria</taxon>
        <taxon>Bacillati</taxon>
        <taxon>Actinomycetota</taxon>
        <taxon>Actinomycetes</taxon>
        <taxon>Streptosporangiales</taxon>
        <taxon>Streptosporangiaceae</taxon>
        <taxon>Bailinhaonella</taxon>
    </lineage>
</organism>
<accession>A0A3A4B0D0</accession>
<dbReference type="OrthoDB" id="271709at2"/>
<dbReference type="EMBL" id="QZEY01000003">
    <property type="protein sequence ID" value="RJL33388.1"/>
    <property type="molecule type" value="Genomic_DNA"/>
</dbReference>
<evidence type="ECO:0000313" key="1">
    <source>
        <dbReference type="EMBL" id="RJL33388.1"/>
    </source>
</evidence>
<evidence type="ECO:0000313" key="2">
    <source>
        <dbReference type="Proteomes" id="UP000265768"/>
    </source>
</evidence>
<protein>
    <submittedName>
        <fullName evidence="1">Uncharacterized protein</fullName>
    </submittedName>
</protein>
<gene>
    <name evidence="1" type="ORF">D5H75_11395</name>
</gene>
<dbReference type="AlphaFoldDB" id="A0A3A4B0D0"/>
<keyword evidence="2" id="KW-1185">Reference proteome</keyword>
<dbReference type="RefSeq" id="WP_119926347.1">
    <property type="nucleotide sequence ID" value="NZ_QZEY01000003.1"/>
</dbReference>
<name>A0A3A4B0D0_9ACTN</name>
<reference evidence="1 2" key="1">
    <citation type="submission" date="2018-09" db="EMBL/GenBank/DDBJ databases">
        <title>YIM 75507 draft genome.</title>
        <authorList>
            <person name="Tang S."/>
            <person name="Feng Y."/>
        </authorList>
    </citation>
    <scope>NUCLEOTIDE SEQUENCE [LARGE SCALE GENOMIC DNA]</scope>
    <source>
        <strain evidence="1 2">YIM 75507</strain>
    </source>
</reference>